<dbReference type="PANTHER" id="PTHR31669">
    <property type="entry name" value="PROTEIN FAR1-RELATED SEQUENCE 10-RELATED"/>
    <property type="match status" value="1"/>
</dbReference>
<dbReference type="Proteomes" id="UP001237642">
    <property type="component" value="Unassembled WGS sequence"/>
</dbReference>
<reference evidence="4" key="1">
    <citation type="submission" date="2023-02" db="EMBL/GenBank/DDBJ databases">
        <title>Genome of toxic invasive species Heracleum sosnowskyi carries increased number of genes despite the absence of recent whole-genome duplications.</title>
        <authorList>
            <person name="Schelkunov M."/>
            <person name="Shtratnikova V."/>
            <person name="Makarenko M."/>
            <person name="Klepikova A."/>
            <person name="Omelchenko D."/>
            <person name="Novikova G."/>
            <person name="Obukhova E."/>
            <person name="Bogdanov V."/>
            <person name="Penin A."/>
            <person name="Logacheva M."/>
        </authorList>
    </citation>
    <scope>NUCLEOTIDE SEQUENCE</scope>
    <source>
        <strain evidence="4">Hsosn_3</strain>
        <tissue evidence="4">Leaf</tissue>
    </source>
</reference>
<comment type="caution">
    <text evidence="4">The sequence shown here is derived from an EMBL/GenBank/DDBJ whole genome shotgun (WGS) entry which is preliminary data.</text>
</comment>
<dbReference type="GO" id="GO:0008270">
    <property type="term" value="F:zinc ion binding"/>
    <property type="evidence" value="ECO:0007669"/>
    <property type="project" value="UniProtKB-UniRule"/>
</dbReference>
<dbReference type="InterPro" id="IPR036875">
    <property type="entry name" value="Znf_CCHC_sf"/>
</dbReference>
<sequence>MSFLPLNRIITSEDEKQILLYKEAGLSVRQTIRVMELQKQTILFGSALLRNETTSAFKWLVKTFKSVTKRALKTIVTDQDPWMSKAIILITGVVSLFHVELDELRQGQLQNDVVATLRPTSMVTKSPLEKQVFQVFNPFAFKKFQEEFKRANMYLLARVEGTLQRANKNSEKVLLDNDLIDLESDFGDVAFGDANTNILCPPKSTTKGRPRKRRIKGGKELTKKTKTCSNCNIAGHTRPTCPDKENGNNSSHMSSKRNKSLTSELELNHIFTVKY</sequence>
<organism evidence="4 5">
    <name type="scientific">Heracleum sosnowskyi</name>
    <dbReference type="NCBI Taxonomy" id="360622"/>
    <lineage>
        <taxon>Eukaryota</taxon>
        <taxon>Viridiplantae</taxon>
        <taxon>Streptophyta</taxon>
        <taxon>Embryophyta</taxon>
        <taxon>Tracheophyta</taxon>
        <taxon>Spermatophyta</taxon>
        <taxon>Magnoliopsida</taxon>
        <taxon>eudicotyledons</taxon>
        <taxon>Gunneridae</taxon>
        <taxon>Pentapetalae</taxon>
        <taxon>asterids</taxon>
        <taxon>campanulids</taxon>
        <taxon>Apiales</taxon>
        <taxon>Apiaceae</taxon>
        <taxon>Apioideae</taxon>
        <taxon>apioid superclade</taxon>
        <taxon>Tordylieae</taxon>
        <taxon>Tordyliinae</taxon>
        <taxon>Heracleum</taxon>
    </lineage>
</organism>
<dbReference type="Pfam" id="PF26175">
    <property type="entry name" value="HTH_FAR1"/>
    <property type="match status" value="1"/>
</dbReference>
<dbReference type="GO" id="GO:0006355">
    <property type="term" value="P:regulation of DNA-templated transcription"/>
    <property type="evidence" value="ECO:0007669"/>
    <property type="project" value="UniProtKB-UniRule"/>
</dbReference>
<dbReference type="SUPFAM" id="SSF57756">
    <property type="entry name" value="Retrovirus zinc finger-like domains"/>
    <property type="match status" value="1"/>
</dbReference>
<keyword evidence="5" id="KW-1185">Reference proteome</keyword>
<accession>A0AAD8N3T2</accession>
<keyword evidence="1" id="KW-0479">Metal-binding</keyword>
<reference evidence="4" key="2">
    <citation type="submission" date="2023-05" db="EMBL/GenBank/DDBJ databases">
        <authorList>
            <person name="Schelkunov M.I."/>
        </authorList>
    </citation>
    <scope>NUCLEOTIDE SEQUENCE</scope>
    <source>
        <strain evidence="4">Hsosn_3</strain>
        <tissue evidence="4">Leaf</tissue>
    </source>
</reference>
<proteinExistence type="inferred from homology"/>
<dbReference type="InterPro" id="IPR058778">
    <property type="entry name" value="HTH_FAR1-11-like"/>
</dbReference>
<evidence type="ECO:0000259" key="3">
    <source>
        <dbReference type="Pfam" id="PF26175"/>
    </source>
</evidence>
<feature type="region of interest" description="Disordered" evidence="2">
    <location>
        <begin position="234"/>
        <end position="261"/>
    </location>
</feature>
<comment type="function">
    <text evidence="1">Putative transcription activator involved in regulating light control of development.</text>
</comment>
<evidence type="ECO:0000313" key="4">
    <source>
        <dbReference type="EMBL" id="KAK1394922.1"/>
    </source>
</evidence>
<protein>
    <recommendedName>
        <fullName evidence="1">Protein FAR1-RELATED SEQUENCE</fullName>
    </recommendedName>
</protein>
<comment type="similarity">
    <text evidence="1">Belongs to the FHY3/FAR1 family.</text>
</comment>
<dbReference type="AlphaFoldDB" id="A0AAD8N3T2"/>
<keyword evidence="1" id="KW-0539">Nucleus</keyword>
<dbReference type="PANTHER" id="PTHR31669:SF251">
    <property type="entry name" value="PROTEIN FAR1-RELATED SEQUENCE"/>
    <property type="match status" value="1"/>
</dbReference>
<evidence type="ECO:0000256" key="2">
    <source>
        <dbReference type="SAM" id="MobiDB-lite"/>
    </source>
</evidence>
<feature type="domain" description="FAR1-related sequence 11-like HTH-like" evidence="3">
    <location>
        <begin position="10"/>
        <end position="40"/>
    </location>
</feature>
<evidence type="ECO:0000313" key="5">
    <source>
        <dbReference type="Proteomes" id="UP001237642"/>
    </source>
</evidence>
<dbReference type="InterPro" id="IPR031052">
    <property type="entry name" value="FHY3/FAR1"/>
</dbReference>
<comment type="subcellular location">
    <subcellularLocation>
        <location evidence="1">Nucleus</location>
    </subcellularLocation>
</comment>
<dbReference type="GO" id="GO:0005634">
    <property type="term" value="C:nucleus"/>
    <property type="evidence" value="ECO:0007669"/>
    <property type="project" value="UniProtKB-SubCell"/>
</dbReference>
<keyword evidence="1" id="KW-0863">Zinc-finger</keyword>
<gene>
    <name evidence="4" type="ORF">POM88_013978</name>
</gene>
<keyword evidence="1" id="KW-0862">Zinc</keyword>
<dbReference type="EMBL" id="JAUIZM010000003">
    <property type="protein sequence ID" value="KAK1394922.1"/>
    <property type="molecule type" value="Genomic_DNA"/>
</dbReference>
<dbReference type="GO" id="GO:0003676">
    <property type="term" value="F:nucleic acid binding"/>
    <property type="evidence" value="ECO:0007669"/>
    <property type="project" value="InterPro"/>
</dbReference>
<evidence type="ECO:0000256" key="1">
    <source>
        <dbReference type="RuleBase" id="RU367018"/>
    </source>
</evidence>
<name>A0AAD8N3T2_9APIA</name>